<name>A0A8J3VS79_9ACTN</name>
<keyword evidence="5 7" id="KW-1133">Transmembrane helix</keyword>
<dbReference type="PANTHER" id="PTHR43386:SF1">
    <property type="entry name" value="D,D-DIPEPTIDE TRANSPORT SYSTEM PERMEASE PROTEIN DDPC-RELATED"/>
    <property type="match status" value="1"/>
</dbReference>
<keyword evidence="6 7" id="KW-0472">Membrane</keyword>
<evidence type="ECO:0000313" key="10">
    <source>
        <dbReference type="Proteomes" id="UP000642748"/>
    </source>
</evidence>
<comment type="subcellular location">
    <subcellularLocation>
        <location evidence="1 7">Cell membrane</location>
        <topology evidence="1 7">Multi-pass membrane protein</topology>
    </subcellularLocation>
</comment>
<protein>
    <recommendedName>
        <fullName evidence="8">ABC transmembrane type-1 domain-containing protein</fullName>
    </recommendedName>
</protein>
<dbReference type="AlphaFoldDB" id="A0A8J3VS79"/>
<dbReference type="PANTHER" id="PTHR43386">
    <property type="entry name" value="OLIGOPEPTIDE TRANSPORT SYSTEM PERMEASE PROTEIN APPC"/>
    <property type="match status" value="1"/>
</dbReference>
<evidence type="ECO:0000313" key="9">
    <source>
        <dbReference type="EMBL" id="GIH16286.1"/>
    </source>
</evidence>
<dbReference type="SUPFAM" id="SSF161098">
    <property type="entry name" value="MetI-like"/>
    <property type="match status" value="1"/>
</dbReference>
<dbReference type="Pfam" id="PF00528">
    <property type="entry name" value="BPD_transp_1"/>
    <property type="match status" value="1"/>
</dbReference>
<dbReference type="EMBL" id="BONZ01000041">
    <property type="protein sequence ID" value="GIH16286.1"/>
    <property type="molecule type" value="Genomic_DNA"/>
</dbReference>
<dbReference type="InterPro" id="IPR000515">
    <property type="entry name" value="MetI-like"/>
</dbReference>
<dbReference type="RefSeq" id="WP_203919878.1">
    <property type="nucleotide sequence ID" value="NZ_BONZ01000041.1"/>
</dbReference>
<keyword evidence="2 7" id="KW-0813">Transport</keyword>
<dbReference type="InterPro" id="IPR035906">
    <property type="entry name" value="MetI-like_sf"/>
</dbReference>
<dbReference type="CDD" id="cd06261">
    <property type="entry name" value="TM_PBP2"/>
    <property type="match status" value="1"/>
</dbReference>
<organism evidence="9 10">
    <name type="scientific">Rugosimonospora africana</name>
    <dbReference type="NCBI Taxonomy" id="556532"/>
    <lineage>
        <taxon>Bacteria</taxon>
        <taxon>Bacillati</taxon>
        <taxon>Actinomycetota</taxon>
        <taxon>Actinomycetes</taxon>
        <taxon>Micromonosporales</taxon>
        <taxon>Micromonosporaceae</taxon>
        <taxon>Rugosimonospora</taxon>
    </lineage>
</organism>
<dbReference type="PROSITE" id="PS50928">
    <property type="entry name" value="ABC_TM1"/>
    <property type="match status" value="1"/>
</dbReference>
<evidence type="ECO:0000256" key="3">
    <source>
        <dbReference type="ARBA" id="ARBA00022475"/>
    </source>
</evidence>
<evidence type="ECO:0000259" key="8">
    <source>
        <dbReference type="PROSITE" id="PS50928"/>
    </source>
</evidence>
<feature type="transmembrane region" description="Helical" evidence="7">
    <location>
        <begin position="37"/>
        <end position="56"/>
    </location>
</feature>
<keyword evidence="3" id="KW-1003">Cell membrane</keyword>
<evidence type="ECO:0000256" key="7">
    <source>
        <dbReference type="RuleBase" id="RU363032"/>
    </source>
</evidence>
<feature type="transmembrane region" description="Helical" evidence="7">
    <location>
        <begin position="211"/>
        <end position="241"/>
    </location>
</feature>
<comment type="similarity">
    <text evidence="7">Belongs to the binding-protein-dependent transport system permease family.</text>
</comment>
<sequence>MTIETQADVTGETVPVVVPRTRRPGWRGLLRSGKLRAGLGIVLFFALAGLIGPLFVHDPERVSDDQLFGPSAAHLLGTTNTGQDVFKLLVVSSRGSLTVGLVTGVLATLISIVIGVVGAYVGNRWDEGLSLFSNVFLVLPGLPLVILVTDYLGSRGAAMIAVIIALTSWAGPARVLRAQTMSVRGRDYVDAARVSGEPAWRIIGFEVLPNLLPIIAAQFIFAVLGGILTEAALAFLGLGGSGSWGTMLYFAQNAQALSLGAWWWFVPPGLCIAVLGAGLALINFSLDELINPRLRVPRDKANRPATAGTP</sequence>
<evidence type="ECO:0000256" key="2">
    <source>
        <dbReference type="ARBA" id="ARBA00022448"/>
    </source>
</evidence>
<comment type="caution">
    <text evidence="9">The sequence shown here is derived from an EMBL/GenBank/DDBJ whole genome shotgun (WGS) entry which is preliminary data.</text>
</comment>
<feature type="domain" description="ABC transmembrane type-1" evidence="8">
    <location>
        <begin position="97"/>
        <end position="283"/>
    </location>
</feature>
<evidence type="ECO:0000256" key="5">
    <source>
        <dbReference type="ARBA" id="ARBA00022989"/>
    </source>
</evidence>
<dbReference type="GO" id="GO:0071916">
    <property type="term" value="F:dipeptide transmembrane transporter activity"/>
    <property type="evidence" value="ECO:0007669"/>
    <property type="project" value="TreeGrafter"/>
</dbReference>
<feature type="transmembrane region" description="Helical" evidence="7">
    <location>
        <begin position="97"/>
        <end position="121"/>
    </location>
</feature>
<keyword evidence="10" id="KW-1185">Reference proteome</keyword>
<dbReference type="InterPro" id="IPR050366">
    <property type="entry name" value="BP-dependent_transpt_permease"/>
</dbReference>
<reference evidence="9" key="1">
    <citation type="submission" date="2021-01" db="EMBL/GenBank/DDBJ databases">
        <title>Whole genome shotgun sequence of Rugosimonospora africana NBRC 104875.</title>
        <authorList>
            <person name="Komaki H."/>
            <person name="Tamura T."/>
        </authorList>
    </citation>
    <scope>NUCLEOTIDE SEQUENCE</scope>
    <source>
        <strain evidence="9">NBRC 104875</strain>
    </source>
</reference>
<gene>
    <name evidence="9" type="ORF">Raf01_44580</name>
</gene>
<proteinExistence type="inferred from homology"/>
<keyword evidence="4 7" id="KW-0812">Transmembrane</keyword>
<accession>A0A8J3VS79</accession>
<dbReference type="Proteomes" id="UP000642748">
    <property type="component" value="Unassembled WGS sequence"/>
</dbReference>
<feature type="transmembrane region" description="Helical" evidence="7">
    <location>
        <begin position="261"/>
        <end position="286"/>
    </location>
</feature>
<feature type="transmembrane region" description="Helical" evidence="7">
    <location>
        <begin position="128"/>
        <end position="149"/>
    </location>
</feature>
<dbReference type="GO" id="GO:0005886">
    <property type="term" value="C:plasma membrane"/>
    <property type="evidence" value="ECO:0007669"/>
    <property type="project" value="UniProtKB-SubCell"/>
</dbReference>
<feature type="transmembrane region" description="Helical" evidence="7">
    <location>
        <begin position="155"/>
        <end position="176"/>
    </location>
</feature>
<dbReference type="Gene3D" id="1.10.3720.10">
    <property type="entry name" value="MetI-like"/>
    <property type="match status" value="1"/>
</dbReference>
<evidence type="ECO:0000256" key="1">
    <source>
        <dbReference type="ARBA" id="ARBA00004651"/>
    </source>
</evidence>
<evidence type="ECO:0000256" key="6">
    <source>
        <dbReference type="ARBA" id="ARBA00023136"/>
    </source>
</evidence>
<evidence type="ECO:0000256" key="4">
    <source>
        <dbReference type="ARBA" id="ARBA00022692"/>
    </source>
</evidence>